<accession>A0AAV7RZZ1</accession>
<proteinExistence type="predicted"/>
<feature type="compositionally biased region" description="Low complexity" evidence="1">
    <location>
        <begin position="94"/>
        <end position="103"/>
    </location>
</feature>
<gene>
    <name evidence="2" type="ORF">NDU88_009286</name>
</gene>
<protein>
    <submittedName>
        <fullName evidence="2">Uncharacterized protein</fullName>
    </submittedName>
</protein>
<name>A0AAV7RZZ1_PLEWA</name>
<evidence type="ECO:0000313" key="2">
    <source>
        <dbReference type="EMBL" id="KAJ1156568.1"/>
    </source>
</evidence>
<comment type="caution">
    <text evidence="2">The sequence shown here is derived from an EMBL/GenBank/DDBJ whole genome shotgun (WGS) entry which is preliminary data.</text>
</comment>
<dbReference type="EMBL" id="JANPWB010000009">
    <property type="protein sequence ID" value="KAJ1156568.1"/>
    <property type="molecule type" value="Genomic_DNA"/>
</dbReference>
<organism evidence="2 3">
    <name type="scientific">Pleurodeles waltl</name>
    <name type="common">Iberian ribbed newt</name>
    <dbReference type="NCBI Taxonomy" id="8319"/>
    <lineage>
        <taxon>Eukaryota</taxon>
        <taxon>Metazoa</taxon>
        <taxon>Chordata</taxon>
        <taxon>Craniata</taxon>
        <taxon>Vertebrata</taxon>
        <taxon>Euteleostomi</taxon>
        <taxon>Amphibia</taxon>
        <taxon>Batrachia</taxon>
        <taxon>Caudata</taxon>
        <taxon>Salamandroidea</taxon>
        <taxon>Salamandridae</taxon>
        <taxon>Pleurodelinae</taxon>
        <taxon>Pleurodeles</taxon>
    </lineage>
</organism>
<feature type="region of interest" description="Disordered" evidence="1">
    <location>
        <begin position="1"/>
        <end position="143"/>
    </location>
</feature>
<dbReference type="AlphaFoldDB" id="A0AAV7RZZ1"/>
<sequence>MQQGAGAPGPAVSSDPPQPILQQIESRESRTPVWPPVRAPIGHQWGRQAGEDCQSCEGLQPEAVLRWQPPDSQIDPPTAEEAQEEPQRVVAAVTSLGGSSLSTMSPNKGVSGEQSDSDNDSLTSSRSSIVLPAVNPGTADELI</sequence>
<keyword evidence="3" id="KW-1185">Reference proteome</keyword>
<evidence type="ECO:0000313" key="3">
    <source>
        <dbReference type="Proteomes" id="UP001066276"/>
    </source>
</evidence>
<reference evidence="2" key="1">
    <citation type="journal article" date="2022" name="bioRxiv">
        <title>Sequencing and chromosome-scale assembly of the giantPleurodeles waltlgenome.</title>
        <authorList>
            <person name="Brown T."/>
            <person name="Elewa A."/>
            <person name="Iarovenko S."/>
            <person name="Subramanian E."/>
            <person name="Araus A.J."/>
            <person name="Petzold A."/>
            <person name="Susuki M."/>
            <person name="Suzuki K.-i.T."/>
            <person name="Hayashi T."/>
            <person name="Toyoda A."/>
            <person name="Oliveira C."/>
            <person name="Osipova E."/>
            <person name="Leigh N.D."/>
            <person name="Simon A."/>
            <person name="Yun M.H."/>
        </authorList>
    </citation>
    <scope>NUCLEOTIDE SEQUENCE</scope>
    <source>
        <strain evidence="2">20211129_DDA</strain>
        <tissue evidence="2">Liver</tissue>
    </source>
</reference>
<dbReference type="Proteomes" id="UP001066276">
    <property type="component" value="Chromosome 5"/>
</dbReference>
<feature type="compositionally biased region" description="Polar residues" evidence="1">
    <location>
        <begin position="104"/>
        <end position="114"/>
    </location>
</feature>
<evidence type="ECO:0000256" key="1">
    <source>
        <dbReference type="SAM" id="MobiDB-lite"/>
    </source>
</evidence>